<protein>
    <submittedName>
        <fullName evidence="1">Uncharacterized protein</fullName>
    </submittedName>
</protein>
<dbReference type="Proteomes" id="UP001174908">
    <property type="component" value="Unassembled WGS sequence"/>
</dbReference>
<name>A0ABT7N7W7_9BURK</name>
<reference evidence="1" key="1">
    <citation type="submission" date="2023-06" db="EMBL/GenBank/DDBJ databases">
        <authorList>
            <person name="Jiang Y."/>
            <person name="Liu Q."/>
        </authorList>
    </citation>
    <scope>NUCLEOTIDE SEQUENCE</scope>
    <source>
        <strain evidence="1">CGMCC 1.12089</strain>
    </source>
</reference>
<sequence>MACVLLMFDDLHDDDPHQRHAEHHEIIIIKMTLPVHEELYQFRKYSDKDGN</sequence>
<dbReference type="EMBL" id="JASZYV010000001">
    <property type="protein sequence ID" value="MDM0044012.1"/>
    <property type="molecule type" value="Genomic_DNA"/>
</dbReference>
<organism evidence="1 2">
    <name type="scientific">Variovorax dokdonensis</name>
    <dbReference type="NCBI Taxonomy" id="344883"/>
    <lineage>
        <taxon>Bacteria</taxon>
        <taxon>Pseudomonadati</taxon>
        <taxon>Pseudomonadota</taxon>
        <taxon>Betaproteobacteria</taxon>
        <taxon>Burkholderiales</taxon>
        <taxon>Comamonadaceae</taxon>
        <taxon>Variovorax</taxon>
    </lineage>
</organism>
<evidence type="ECO:0000313" key="2">
    <source>
        <dbReference type="Proteomes" id="UP001174908"/>
    </source>
</evidence>
<comment type="caution">
    <text evidence="1">The sequence shown here is derived from an EMBL/GenBank/DDBJ whole genome shotgun (WGS) entry which is preliminary data.</text>
</comment>
<evidence type="ECO:0000313" key="1">
    <source>
        <dbReference type="EMBL" id="MDM0044012.1"/>
    </source>
</evidence>
<gene>
    <name evidence="1" type="ORF">QTH91_05925</name>
</gene>
<dbReference type="RefSeq" id="WP_286659079.1">
    <property type="nucleotide sequence ID" value="NZ_JASZYV010000001.1"/>
</dbReference>
<keyword evidence="2" id="KW-1185">Reference proteome</keyword>
<accession>A0ABT7N7W7</accession>
<proteinExistence type="predicted"/>